<accession>A0AAN7VZH5</accession>
<sequence>MAEATYFHATLYKFNDAARKEVVVRFNNAVNDIAARCWYDEGLDMFELHSPGNIGATADEKLAEIIAKYVEDEFTAADRQDREPNVERFAQSSFDDMFTDEANAAPRDMPAQTGSAPRVLTLHLLDVEDASRSQKMLKWFKLSELPTGLIERVLADPADQHQTKMITSGFTCRAVLGHGPGRAAGTFNGRVGKPIPRMSQTDEDAFLAKAPFYTLVGTSMVAEPDPEVRHFNVKGANVNQWRHGMGEVEFFDPNERPVMPKDAVKMLVSDQLPGLGRARVPIGTQPFAADSDDESIADKPSTSTTTNFSALLGSKATGDSESEASEAPQKSDSDSEETASGGKSNFLSMLGSQAKAGGSPARRYSIQQERVVMDQRPMLRVRNSTPLEQQPVDENTIVARRTQTPDETAAVASSIAPTNELDSYGRDWAAVDTIGLSARAESQAIWNLEHPSPRRTPRRSGMRSGIQLARRGQHTDSPEESGQVSRPPPPVFQSPSVVHGNTVGSSITQSTERPAWEDIIVRPAPPEGMLVDDTAFFAAGTATRLPPGLGPPPSSRPAQRSTVVEGDLIGVGDPNETQWPKPSKPPARPPGFTGRVLIPEPASTEAVMRQLEDDDAIEERLQVPKAEAPKKFTMRQKAAKKGKGKGKGTINIKGVQLPLPDPVPPPRKPKARDEDDTKAPSSRQPSTAKHDSPFGGPTAENAVDTPMADMSLDSPMASFETETRVPTQLEALQGLIAEAALVQPDLHLEAHFASCLLSLDDKLLQRDTIFSAQSFSPATPATLPITRLTPSTSDVKYVLELVEDASPALAQAYYEFQLRDTAGRLRTVTCGSDAGLRPSEDREIVATAYVQHPFRIWDAIFVVTGPPEESAKEAVAQLFQSMTTIDTSPSFYAKVPNVAFAVEKVFAKREYYRIADRGPRIVVTEVLDLHLESLNEPSANLKATCASRESMEANQRLWWEAKIVAKDVDDIEVLHEFVDAMLPQMDGVGYHNKRPWEPRSAVQTEVASPASMW</sequence>
<feature type="region of interest" description="Disordered" evidence="1">
    <location>
        <begin position="621"/>
        <end position="713"/>
    </location>
</feature>
<feature type="region of interest" description="Disordered" evidence="1">
    <location>
        <begin position="542"/>
        <end position="597"/>
    </location>
</feature>
<feature type="compositionally biased region" description="Polar residues" evidence="1">
    <location>
        <begin position="341"/>
        <end position="351"/>
    </location>
</feature>
<feature type="compositionally biased region" description="Polar residues" evidence="1">
    <location>
        <begin position="502"/>
        <end position="512"/>
    </location>
</feature>
<feature type="compositionally biased region" description="Basic residues" evidence="1">
    <location>
        <begin position="632"/>
        <end position="646"/>
    </location>
</feature>
<dbReference type="EMBL" id="JAVRQU010000023">
    <property type="protein sequence ID" value="KAK5690788.1"/>
    <property type="molecule type" value="Genomic_DNA"/>
</dbReference>
<evidence type="ECO:0000256" key="1">
    <source>
        <dbReference type="SAM" id="MobiDB-lite"/>
    </source>
</evidence>
<protein>
    <submittedName>
        <fullName evidence="2">Uncharacterized protein</fullName>
    </submittedName>
</protein>
<reference evidence="2" key="1">
    <citation type="submission" date="2023-08" db="EMBL/GenBank/DDBJ databases">
        <title>Black Yeasts Isolated from many extreme environments.</title>
        <authorList>
            <person name="Coleine C."/>
            <person name="Stajich J.E."/>
            <person name="Selbmann L."/>
        </authorList>
    </citation>
    <scope>NUCLEOTIDE SEQUENCE</scope>
    <source>
        <strain evidence="2">CCFEE 5810</strain>
    </source>
</reference>
<proteinExistence type="predicted"/>
<organism evidence="2 3">
    <name type="scientific">Elasticomyces elasticus</name>
    <dbReference type="NCBI Taxonomy" id="574655"/>
    <lineage>
        <taxon>Eukaryota</taxon>
        <taxon>Fungi</taxon>
        <taxon>Dikarya</taxon>
        <taxon>Ascomycota</taxon>
        <taxon>Pezizomycotina</taxon>
        <taxon>Dothideomycetes</taxon>
        <taxon>Dothideomycetidae</taxon>
        <taxon>Mycosphaerellales</taxon>
        <taxon>Teratosphaeriaceae</taxon>
        <taxon>Elasticomyces</taxon>
    </lineage>
</organism>
<evidence type="ECO:0000313" key="2">
    <source>
        <dbReference type="EMBL" id="KAK5690788.1"/>
    </source>
</evidence>
<feature type="compositionally biased region" description="Basic and acidic residues" evidence="1">
    <location>
        <begin position="621"/>
        <end position="630"/>
    </location>
</feature>
<evidence type="ECO:0000313" key="3">
    <source>
        <dbReference type="Proteomes" id="UP001310594"/>
    </source>
</evidence>
<feature type="region of interest" description="Disordered" evidence="1">
    <location>
        <begin position="276"/>
        <end position="363"/>
    </location>
</feature>
<comment type="caution">
    <text evidence="2">The sequence shown here is derived from an EMBL/GenBank/DDBJ whole genome shotgun (WGS) entry which is preliminary data.</text>
</comment>
<name>A0AAN7VZH5_9PEZI</name>
<feature type="compositionally biased region" description="Polar residues" evidence="1">
    <location>
        <begin position="300"/>
        <end position="309"/>
    </location>
</feature>
<dbReference type="AlphaFoldDB" id="A0AAN7VZH5"/>
<dbReference type="Proteomes" id="UP001310594">
    <property type="component" value="Unassembled WGS sequence"/>
</dbReference>
<feature type="region of interest" description="Disordered" evidence="1">
    <location>
        <begin position="447"/>
        <end position="516"/>
    </location>
</feature>
<gene>
    <name evidence="2" type="ORF">LTR97_011949</name>
</gene>